<name>A0A5A7PIH0_STRAF</name>
<reference evidence="3" key="1">
    <citation type="journal article" date="2019" name="Curr. Biol.">
        <title>Genome Sequence of Striga asiatica Provides Insight into the Evolution of Plant Parasitism.</title>
        <authorList>
            <person name="Yoshida S."/>
            <person name="Kim S."/>
            <person name="Wafula E.K."/>
            <person name="Tanskanen J."/>
            <person name="Kim Y.M."/>
            <person name="Honaas L."/>
            <person name="Yang Z."/>
            <person name="Spallek T."/>
            <person name="Conn C.E."/>
            <person name="Ichihashi Y."/>
            <person name="Cheong K."/>
            <person name="Cui S."/>
            <person name="Der J.P."/>
            <person name="Gundlach H."/>
            <person name="Jiao Y."/>
            <person name="Hori C."/>
            <person name="Ishida J.K."/>
            <person name="Kasahara H."/>
            <person name="Kiba T."/>
            <person name="Kim M.S."/>
            <person name="Koo N."/>
            <person name="Laohavisit A."/>
            <person name="Lee Y.H."/>
            <person name="Lumba S."/>
            <person name="McCourt P."/>
            <person name="Mortimer J.C."/>
            <person name="Mutuku J.M."/>
            <person name="Nomura T."/>
            <person name="Sasaki-Sekimoto Y."/>
            <person name="Seto Y."/>
            <person name="Wang Y."/>
            <person name="Wakatake T."/>
            <person name="Sakakibara H."/>
            <person name="Demura T."/>
            <person name="Yamaguchi S."/>
            <person name="Yoneyama K."/>
            <person name="Manabe R.I."/>
            <person name="Nelson D.C."/>
            <person name="Schulman A.H."/>
            <person name="Timko M.P."/>
            <person name="dePamphilis C.W."/>
            <person name="Choi D."/>
            <person name="Shirasu K."/>
        </authorList>
    </citation>
    <scope>NUCLEOTIDE SEQUENCE [LARGE SCALE GENOMIC DNA]</scope>
    <source>
        <strain evidence="3">cv. UVA1</strain>
    </source>
</reference>
<evidence type="ECO:0000313" key="2">
    <source>
        <dbReference type="EMBL" id="GER32663.1"/>
    </source>
</evidence>
<organism evidence="2 3">
    <name type="scientific">Striga asiatica</name>
    <name type="common">Asiatic witchweed</name>
    <name type="synonym">Buchnera asiatica</name>
    <dbReference type="NCBI Taxonomy" id="4170"/>
    <lineage>
        <taxon>Eukaryota</taxon>
        <taxon>Viridiplantae</taxon>
        <taxon>Streptophyta</taxon>
        <taxon>Embryophyta</taxon>
        <taxon>Tracheophyta</taxon>
        <taxon>Spermatophyta</taxon>
        <taxon>Magnoliopsida</taxon>
        <taxon>eudicotyledons</taxon>
        <taxon>Gunneridae</taxon>
        <taxon>Pentapetalae</taxon>
        <taxon>asterids</taxon>
        <taxon>lamiids</taxon>
        <taxon>Lamiales</taxon>
        <taxon>Orobanchaceae</taxon>
        <taxon>Buchnereae</taxon>
        <taxon>Striga</taxon>
    </lineage>
</organism>
<dbReference type="EMBL" id="BKCP01004627">
    <property type="protein sequence ID" value="GER32663.1"/>
    <property type="molecule type" value="Genomic_DNA"/>
</dbReference>
<gene>
    <name evidence="2" type="ORF">STAS_08744</name>
</gene>
<protein>
    <submittedName>
        <fullName evidence="2">Histone H2B</fullName>
    </submittedName>
</protein>
<keyword evidence="3" id="KW-1185">Reference proteome</keyword>
<comment type="caution">
    <text evidence="2">The sequence shown here is derived from an EMBL/GenBank/DDBJ whole genome shotgun (WGS) entry which is preliminary data.</text>
</comment>
<dbReference type="AlphaFoldDB" id="A0A5A7PIH0"/>
<evidence type="ECO:0000256" key="1">
    <source>
        <dbReference type="SAM" id="MobiDB-lite"/>
    </source>
</evidence>
<feature type="non-terminal residue" evidence="2">
    <location>
        <position position="1"/>
    </location>
</feature>
<feature type="region of interest" description="Disordered" evidence="1">
    <location>
        <begin position="15"/>
        <end position="37"/>
    </location>
</feature>
<evidence type="ECO:0000313" key="3">
    <source>
        <dbReference type="Proteomes" id="UP000325081"/>
    </source>
</evidence>
<proteinExistence type="predicted"/>
<accession>A0A5A7PIH0</accession>
<sequence>TVVLLKLLPSIARTPTRTLPDPSPMAHEVEQEADSPSREIQNALILVLPGELTKSTETGGSNNTEDDIMRTLLRGFAMQLEDDHKVSIDWHLNSSRRITCLGGDKYDSDALF</sequence>
<dbReference type="Proteomes" id="UP000325081">
    <property type="component" value="Unassembled WGS sequence"/>
</dbReference>